<sequence>MSEFLTIDSGIGDGVDVELEVKRSRFLTRLRRVTSEETARAVIEERRSKFFDARHHCSAFVLEPEARTARSSDDGEPAGTAGVPMLNVLTSNHLTDVVAVVTRYFGGVKLGAGGLVRAYSEAVAQAVAAAGTRRVELCSLLGIDADFASIGAVEDSLRGLILPSGAAVAVVGVDWGDRARITVAVPVTATGEFDAFLAALSAGTLTAVPAGQRWIDRPGG</sequence>
<dbReference type="SUPFAM" id="SSF54211">
    <property type="entry name" value="Ribosomal protein S5 domain 2-like"/>
    <property type="match status" value="1"/>
</dbReference>
<dbReference type="RefSeq" id="WP_061787740.1">
    <property type="nucleotide sequence ID" value="NZ_CAJZDL010000004.1"/>
</dbReference>
<gene>
    <name evidence="3" type="primary">yigZ</name>
    <name evidence="3" type="ORF">NCTC12967_00946</name>
</gene>
<evidence type="ECO:0000259" key="2">
    <source>
        <dbReference type="Pfam" id="PF01205"/>
    </source>
</evidence>
<evidence type="ECO:0000313" key="4">
    <source>
        <dbReference type="Proteomes" id="UP000273044"/>
    </source>
</evidence>
<dbReference type="InterPro" id="IPR020569">
    <property type="entry name" value="UPF0029_Impact_CS"/>
</dbReference>
<comment type="similarity">
    <text evidence="1">Belongs to the IMPACT family.</text>
</comment>
<dbReference type="AlphaFoldDB" id="A0A448MX31"/>
<dbReference type="PANTHER" id="PTHR16301">
    <property type="entry name" value="IMPACT-RELATED"/>
    <property type="match status" value="1"/>
</dbReference>
<reference evidence="3 4" key="1">
    <citation type="submission" date="2018-12" db="EMBL/GenBank/DDBJ databases">
        <authorList>
            <consortium name="Pathogen Informatics"/>
        </authorList>
    </citation>
    <scope>NUCLEOTIDE SEQUENCE [LARGE SCALE GENOMIC DNA]</scope>
    <source>
        <strain evidence="3 4">NCTC12967</strain>
    </source>
</reference>
<dbReference type="EMBL" id="LR134406">
    <property type="protein sequence ID" value="VEH69672.1"/>
    <property type="molecule type" value="Genomic_DNA"/>
</dbReference>
<proteinExistence type="inferred from homology"/>
<dbReference type="GO" id="GO:0006446">
    <property type="term" value="P:regulation of translational initiation"/>
    <property type="evidence" value="ECO:0007669"/>
    <property type="project" value="TreeGrafter"/>
</dbReference>
<protein>
    <submittedName>
        <fullName evidence="3">IMPACT family member yigZ</fullName>
    </submittedName>
</protein>
<dbReference type="GeneID" id="64406427"/>
<evidence type="ECO:0000256" key="1">
    <source>
        <dbReference type="ARBA" id="ARBA00007665"/>
    </source>
</evidence>
<evidence type="ECO:0000313" key="3">
    <source>
        <dbReference type="EMBL" id="VEH69672.1"/>
    </source>
</evidence>
<accession>A0A448MX31</accession>
<dbReference type="InterPro" id="IPR023582">
    <property type="entry name" value="Impact"/>
</dbReference>
<feature type="domain" description="Impact N-terminal" evidence="2">
    <location>
        <begin position="22"/>
        <end position="127"/>
    </location>
</feature>
<name>A0A448MX31_9ACTN</name>
<organism evidence="3 4">
    <name type="scientific">Arachnia propionica</name>
    <dbReference type="NCBI Taxonomy" id="1750"/>
    <lineage>
        <taxon>Bacteria</taxon>
        <taxon>Bacillati</taxon>
        <taxon>Actinomycetota</taxon>
        <taxon>Actinomycetes</taxon>
        <taxon>Propionibacteriales</taxon>
        <taxon>Propionibacteriaceae</taxon>
        <taxon>Arachnia</taxon>
    </lineage>
</organism>
<dbReference type="PANTHER" id="PTHR16301:SF20">
    <property type="entry name" value="IMPACT FAMILY MEMBER YIGZ"/>
    <property type="match status" value="1"/>
</dbReference>
<dbReference type="InterPro" id="IPR020568">
    <property type="entry name" value="Ribosomal_Su5_D2-typ_SF"/>
</dbReference>
<dbReference type="PROSITE" id="PS00910">
    <property type="entry name" value="UPF0029"/>
    <property type="match status" value="1"/>
</dbReference>
<dbReference type="Pfam" id="PF01205">
    <property type="entry name" value="Impact_N"/>
    <property type="match status" value="1"/>
</dbReference>
<dbReference type="Gene3D" id="3.30.230.30">
    <property type="entry name" value="Impact, N-terminal domain"/>
    <property type="match status" value="1"/>
</dbReference>
<dbReference type="Proteomes" id="UP000273044">
    <property type="component" value="Chromosome"/>
</dbReference>
<dbReference type="InterPro" id="IPR036956">
    <property type="entry name" value="Impact_N_sf"/>
</dbReference>
<keyword evidence="4" id="KW-1185">Reference proteome</keyword>
<dbReference type="GO" id="GO:0005737">
    <property type="term" value="C:cytoplasm"/>
    <property type="evidence" value="ECO:0007669"/>
    <property type="project" value="TreeGrafter"/>
</dbReference>
<dbReference type="InterPro" id="IPR001498">
    <property type="entry name" value="Impact_N"/>
</dbReference>